<evidence type="ECO:0000256" key="2">
    <source>
        <dbReference type="ARBA" id="ARBA00004370"/>
    </source>
</evidence>
<comment type="catalytic activity">
    <reaction evidence="1">
        <text>Random endo-hydrolysis of N-acetyl-beta-D-glucosaminide (1-&gt;4)-beta-linkages in chitin and chitodextrins.</text>
        <dbReference type="EC" id="3.2.1.14"/>
    </reaction>
</comment>
<proteinExistence type="inferred from homology"/>
<evidence type="ECO:0000313" key="16">
    <source>
        <dbReference type="EMBL" id="PTB65332.1"/>
    </source>
</evidence>
<dbReference type="InterPro" id="IPR000757">
    <property type="entry name" value="Beta-glucanase-like"/>
</dbReference>
<keyword evidence="17" id="KW-1185">Reference proteome</keyword>
<dbReference type="InterPro" id="IPR050546">
    <property type="entry name" value="Glycosyl_Hydrlase_16"/>
</dbReference>
<keyword evidence="5" id="KW-0808">Transferase</keyword>
<protein>
    <recommendedName>
        <fullName evidence="3">chitinase</fullName>
        <ecNumber evidence="3">3.2.1.14</ecNumber>
    </recommendedName>
</protein>
<sequence length="370" mass="38756">MAALALPRAVLAQTWSQCNPLTSSGCPADQALGMTINVDFTKGAVNSFVASGSPTYDSNGVSFTVARSGDAPQLASVFYIMFGRVEVTMKAAPGAGIVSSLVLQSDDLDEIDLEWLGAEPDQVQSNYFGKGQTTTYNRGQFHSVSGTQSDWIKYTIDWTQDRIIWSAGDSVLRTLTPDTAEANQYPQTPMQIKFGSWSGGDPSTNAPGTVKWAMGPTDYSKGPFSMMVQSITVSDYSTGKQYVYGDTSGSWQSIQAVGGQVNGNSGNTNNDNTPTVTASNAAGSSPTIVLSIPLGGLATDKSPATATQTGWPWVAGATPTSGTIPSGWHMNPDGKIARNAGAASDVPVQTLLVILTSHLMIGALAFAARI</sequence>
<evidence type="ECO:0000256" key="13">
    <source>
        <dbReference type="ARBA" id="ARBA00093308"/>
    </source>
</evidence>
<dbReference type="GO" id="GO:0016757">
    <property type="term" value="F:glycosyltransferase activity"/>
    <property type="evidence" value="ECO:0007669"/>
    <property type="project" value="UniProtKB-KW"/>
</dbReference>
<evidence type="ECO:0000256" key="10">
    <source>
        <dbReference type="ARBA" id="ARBA00023295"/>
    </source>
</evidence>
<evidence type="ECO:0000256" key="11">
    <source>
        <dbReference type="ARBA" id="ARBA00023316"/>
    </source>
</evidence>
<keyword evidence="8 14" id="KW-0472">Membrane</keyword>
<evidence type="ECO:0000256" key="7">
    <source>
        <dbReference type="ARBA" id="ARBA00022801"/>
    </source>
</evidence>
<evidence type="ECO:0000313" key="17">
    <source>
        <dbReference type="Proteomes" id="UP000241546"/>
    </source>
</evidence>
<evidence type="ECO:0000259" key="15">
    <source>
        <dbReference type="PROSITE" id="PS51762"/>
    </source>
</evidence>
<dbReference type="GeneID" id="36598981"/>
<dbReference type="Pfam" id="PF00722">
    <property type="entry name" value="Glyco_hydro_16"/>
    <property type="match status" value="1"/>
</dbReference>
<dbReference type="GO" id="GO:0009277">
    <property type="term" value="C:fungal-type cell wall"/>
    <property type="evidence" value="ECO:0007669"/>
    <property type="project" value="TreeGrafter"/>
</dbReference>
<keyword evidence="11" id="KW-0961">Cell wall biogenesis/degradation</keyword>
<dbReference type="PROSITE" id="PS51762">
    <property type="entry name" value="GH16_2"/>
    <property type="match status" value="1"/>
</dbReference>
<dbReference type="OrthoDB" id="4781at2759"/>
<dbReference type="SUPFAM" id="SSF49899">
    <property type="entry name" value="Concanavalin A-like lectins/glucanases"/>
    <property type="match status" value="1"/>
</dbReference>
<keyword evidence="9" id="KW-0325">Glycoprotein</keyword>
<evidence type="ECO:0000256" key="1">
    <source>
        <dbReference type="ARBA" id="ARBA00000822"/>
    </source>
</evidence>
<evidence type="ECO:0000256" key="9">
    <source>
        <dbReference type="ARBA" id="ARBA00023180"/>
    </source>
</evidence>
<dbReference type="InterPro" id="IPR013320">
    <property type="entry name" value="ConA-like_dom_sf"/>
</dbReference>
<keyword evidence="10" id="KW-0326">Glycosidase</keyword>
<keyword evidence="14" id="KW-0812">Transmembrane</keyword>
<feature type="transmembrane region" description="Helical" evidence="14">
    <location>
        <begin position="348"/>
        <end position="368"/>
    </location>
</feature>
<dbReference type="AlphaFoldDB" id="A0A2T4B7M4"/>
<accession>A0A2T4B7M4</accession>
<dbReference type="EC" id="3.2.1.14" evidence="3"/>
<dbReference type="RefSeq" id="XP_024748652.1">
    <property type="nucleotide sequence ID" value="XM_024890863.1"/>
</dbReference>
<dbReference type="Gene3D" id="2.60.120.200">
    <property type="match status" value="1"/>
</dbReference>
<evidence type="ECO:0000256" key="12">
    <source>
        <dbReference type="ARBA" id="ARBA00038074"/>
    </source>
</evidence>
<keyword evidence="6" id="KW-0732">Signal</keyword>
<evidence type="ECO:0000256" key="3">
    <source>
        <dbReference type="ARBA" id="ARBA00012729"/>
    </source>
</evidence>
<dbReference type="CDD" id="cd02183">
    <property type="entry name" value="GH16_fungal_CRH1_transglycosylase"/>
    <property type="match status" value="1"/>
</dbReference>
<comment type="function">
    <text evidence="13">Dual chitinase/transglycosylase that plays a role in cell wall architecture. Chitinase and transglycosylase activities are coupled. Required for the polysaccharide cross-linking at the septa and the cell wall. More specifically, transfers chitin to 1,6-beta-glucan in the cell wall.</text>
</comment>
<evidence type="ECO:0000256" key="14">
    <source>
        <dbReference type="SAM" id="Phobius"/>
    </source>
</evidence>
<evidence type="ECO:0000256" key="6">
    <source>
        <dbReference type="ARBA" id="ARBA00022729"/>
    </source>
</evidence>
<evidence type="ECO:0000256" key="5">
    <source>
        <dbReference type="ARBA" id="ARBA00022679"/>
    </source>
</evidence>
<keyword evidence="14" id="KW-1133">Transmembrane helix</keyword>
<keyword evidence="7 16" id="KW-0378">Hydrolase</keyword>
<dbReference type="Proteomes" id="UP000241546">
    <property type="component" value="Unassembled WGS sequence"/>
</dbReference>
<reference evidence="17" key="1">
    <citation type="submission" date="2016-07" db="EMBL/GenBank/DDBJ databases">
        <title>Multiple horizontal gene transfer events from other fungi enriched the ability of initially mycotrophic Trichoderma (Ascomycota) to feed on dead plant biomass.</title>
        <authorList>
            <consortium name="DOE Joint Genome Institute"/>
            <person name="Atanasova L."/>
            <person name="Chenthamara K."/>
            <person name="Zhang J."/>
            <person name="Grujic M."/>
            <person name="Henrissat B."/>
            <person name="Kuo A."/>
            <person name="Aerts A."/>
            <person name="Salamov A."/>
            <person name="Lipzen A."/>
            <person name="Labutti K."/>
            <person name="Barry K."/>
            <person name="Miao Y."/>
            <person name="Rahimi M.J."/>
            <person name="Shen Q."/>
            <person name="Grigoriev I.V."/>
            <person name="Kubicek C.P."/>
            <person name="Druzhinina I.S."/>
        </authorList>
    </citation>
    <scope>NUCLEOTIDE SEQUENCE [LARGE SCALE GENOMIC DNA]</scope>
    <source>
        <strain evidence="17">TUCIM 6016</strain>
    </source>
</reference>
<dbReference type="GO" id="GO:0005975">
    <property type="term" value="P:carbohydrate metabolic process"/>
    <property type="evidence" value="ECO:0007669"/>
    <property type="project" value="InterPro"/>
</dbReference>
<comment type="similarity">
    <text evidence="12">Belongs to the glycosyl hydrolase 16 family. CRH1 subfamily.</text>
</comment>
<comment type="subcellular location">
    <subcellularLocation>
        <location evidence="2">Membrane</location>
    </subcellularLocation>
</comment>
<evidence type="ECO:0000256" key="8">
    <source>
        <dbReference type="ARBA" id="ARBA00023136"/>
    </source>
</evidence>
<evidence type="ECO:0000256" key="4">
    <source>
        <dbReference type="ARBA" id="ARBA00022676"/>
    </source>
</evidence>
<name>A0A2T4B7M4_9HYPO</name>
<feature type="domain" description="GH16" evidence="15">
    <location>
        <begin position="21"/>
        <end position="221"/>
    </location>
</feature>
<dbReference type="FunFam" id="2.60.120.200:FF:000152">
    <property type="entry name" value="Cell wall glucanase"/>
    <property type="match status" value="1"/>
</dbReference>
<dbReference type="GO" id="GO:0016020">
    <property type="term" value="C:membrane"/>
    <property type="evidence" value="ECO:0007669"/>
    <property type="project" value="UniProtKB-SubCell"/>
</dbReference>
<dbReference type="PANTHER" id="PTHR10963">
    <property type="entry name" value="GLYCOSYL HYDROLASE-RELATED"/>
    <property type="match status" value="1"/>
</dbReference>
<dbReference type="PANTHER" id="PTHR10963:SF68">
    <property type="entry name" value="GLYCOSIDASE CRH1-RELATED"/>
    <property type="match status" value="1"/>
</dbReference>
<gene>
    <name evidence="16" type="ORF">BBK36DRAFT_1121761</name>
</gene>
<dbReference type="GO" id="GO:0008843">
    <property type="term" value="F:endochitinase activity"/>
    <property type="evidence" value="ECO:0007669"/>
    <property type="project" value="UniProtKB-EC"/>
</dbReference>
<organism evidence="16 17">
    <name type="scientific">Trichoderma citrinoviride</name>
    <dbReference type="NCBI Taxonomy" id="58853"/>
    <lineage>
        <taxon>Eukaryota</taxon>
        <taxon>Fungi</taxon>
        <taxon>Dikarya</taxon>
        <taxon>Ascomycota</taxon>
        <taxon>Pezizomycotina</taxon>
        <taxon>Sordariomycetes</taxon>
        <taxon>Hypocreomycetidae</taxon>
        <taxon>Hypocreales</taxon>
        <taxon>Hypocreaceae</taxon>
        <taxon>Trichoderma</taxon>
    </lineage>
</organism>
<dbReference type="EMBL" id="KZ680215">
    <property type="protein sequence ID" value="PTB65332.1"/>
    <property type="molecule type" value="Genomic_DNA"/>
</dbReference>
<dbReference type="GO" id="GO:0031505">
    <property type="term" value="P:fungal-type cell wall organization"/>
    <property type="evidence" value="ECO:0007669"/>
    <property type="project" value="TreeGrafter"/>
</dbReference>
<keyword evidence="4" id="KW-0328">Glycosyltransferase</keyword>